<sequence>MGLKKKAKVNEPVGLVDLSSSPLDDDEQQGTPLRATFCLKNREQLTEFDEKEDCFILDFDPFDSRSSICDDQDPEIAVVAEKGNVACRDFPHPRHICVKFPFATTPHEKYCELCYCYVCDVSAPCEQWNGLSAHCHAINTEAWEHQRRKMTSKSVKI</sequence>
<dbReference type="EMBL" id="CAMAPF010001027">
    <property type="protein sequence ID" value="CAH9140823.1"/>
    <property type="molecule type" value="Genomic_DNA"/>
</dbReference>
<accession>A0AAV0FZS3</accession>
<dbReference type="Proteomes" id="UP001152523">
    <property type="component" value="Unassembled WGS sequence"/>
</dbReference>
<protein>
    <submittedName>
        <fullName evidence="1">Uncharacterized protein</fullName>
    </submittedName>
</protein>
<comment type="caution">
    <text evidence="1">The sequence shown here is derived from an EMBL/GenBank/DDBJ whole genome shotgun (WGS) entry which is preliminary data.</text>
</comment>
<reference evidence="1" key="1">
    <citation type="submission" date="2022-07" db="EMBL/GenBank/DDBJ databases">
        <authorList>
            <person name="Macas J."/>
            <person name="Novak P."/>
            <person name="Neumann P."/>
        </authorList>
    </citation>
    <scope>NUCLEOTIDE SEQUENCE</scope>
</reference>
<dbReference type="InterPro" id="IPR053234">
    <property type="entry name" value="RPM1_Interactor"/>
</dbReference>
<gene>
    <name evidence="1" type="ORF">CEPIT_LOCUS38652</name>
</gene>
<organism evidence="1 2">
    <name type="scientific">Cuscuta epithymum</name>
    <dbReference type="NCBI Taxonomy" id="186058"/>
    <lineage>
        <taxon>Eukaryota</taxon>
        <taxon>Viridiplantae</taxon>
        <taxon>Streptophyta</taxon>
        <taxon>Embryophyta</taxon>
        <taxon>Tracheophyta</taxon>
        <taxon>Spermatophyta</taxon>
        <taxon>Magnoliopsida</taxon>
        <taxon>eudicotyledons</taxon>
        <taxon>Gunneridae</taxon>
        <taxon>Pentapetalae</taxon>
        <taxon>asterids</taxon>
        <taxon>lamiids</taxon>
        <taxon>Solanales</taxon>
        <taxon>Convolvulaceae</taxon>
        <taxon>Cuscuteae</taxon>
        <taxon>Cuscuta</taxon>
        <taxon>Cuscuta subgen. Cuscuta</taxon>
    </lineage>
</organism>
<evidence type="ECO:0000313" key="1">
    <source>
        <dbReference type="EMBL" id="CAH9140823.1"/>
    </source>
</evidence>
<name>A0AAV0FZS3_9ASTE</name>
<dbReference type="PANTHER" id="PTHR33443:SF30">
    <property type="entry name" value="SARCOSINE DEHYDROGENASE-2C PROTEIN"/>
    <property type="match status" value="1"/>
</dbReference>
<proteinExistence type="predicted"/>
<dbReference type="AlphaFoldDB" id="A0AAV0FZS3"/>
<evidence type="ECO:0000313" key="2">
    <source>
        <dbReference type="Proteomes" id="UP001152523"/>
    </source>
</evidence>
<dbReference type="PANTHER" id="PTHR33443">
    <property type="entry name" value="ZGC:112980"/>
    <property type="match status" value="1"/>
</dbReference>
<keyword evidence="2" id="KW-1185">Reference proteome</keyword>